<protein>
    <submittedName>
        <fullName evidence="2">Putative DNA-binding transcriptional regulator YafY</fullName>
    </submittedName>
</protein>
<feature type="domain" description="WYL" evidence="1">
    <location>
        <begin position="157"/>
        <end position="228"/>
    </location>
</feature>
<dbReference type="PANTHER" id="PTHR34580">
    <property type="match status" value="1"/>
</dbReference>
<evidence type="ECO:0000313" key="2">
    <source>
        <dbReference type="EMBL" id="PWW11194.1"/>
    </source>
</evidence>
<dbReference type="PANTHER" id="PTHR34580:SF1">
    <property type="entry name" value="PROTEIN PAFC"/>
    <property type="match status" value="1"/>
</dbReference>
<dbReference type="AlphaFoldDB" id="A0A317Q593"/>
<name>A0A317Q593_9GAMM</name>
<gene>
    <name evidence="2" type="ORF">DET45_11254</name>
</gene>
<reference evidence="2 3" key="1">
    <citation type="submission" date="2018-05" db="EMBL/GenBank/DDBJ databases">
        <title>Freshwater and sediment microbial communities from various areas in North America, analyzing microbe dynamics in response to fracking.</title>
        <authorList>
            <person name="Lamendella R."/>
        </authorList>
    </citation>
    <scope>NUCLEOTIDE SEQUENCE [LARGE SCALE GENOMIC DNA]</scope>
    <source>
        <strain evidence="2 3">125B1</strain>
    </source>
</reference>
<dbReference type="Proteomes" id="UP000246964">
    <property type="component" value="Unassembled WGS sequence"/>
</dbReference>
<sequence length="353" mass="40258">MPTNNQKGSSKEGAIRLLLHLQALYQGPKTISQLMESLDGQGAVSSKVRRSVQRDMAALEGYFGVYRDDDNVWHIDRSDFDKLFDIEDSVALALLVAEKQLAHITPSHILEPLNGLFKRAQAKLNNSDTAAANWSKRVRVAPASHHLKPPKINKTIYQRLINAALNQEVLKVDYHSHQGDAAKQLTVTALSIFYRGSVPYLICRMHSSDPAHQDKIRQLPFSRISAVKQTLFDEPRVQNFNLAEYEKNGELAFRYGEPFELHLEIFNSVRREVEDSHLGDNQKITPIKGYNTVFNMTVTVPYTLNLIQWLLARAPYLKVKAPADFRQKFYKEVARALQHDTAEHVELPQERTF</sequence>
<dbReference type="GO" id="GO:0003677">
    <property type="term" value="F:DNA binding"/>
    <property type="evidence" value="ECO:0007669"/>
    <property type="project" value="UniProtKB-KW"/>
</dbReference>
<dbReference type="EMBL" id="QGTT01000012">
    <property type="protein sequence ID" value="PWW11194.1"/>
    <property type="molecule type" value="Genomic_DNA"/>
</dbReference>
<dbReference type="Pfam" id="PF13280">
    <property type="entry name" value="WYL"/>
    <property type="match status" value="1"/>
</dbReference>
<dbReference type="InterPro" id="IPR026881">
    <property type="entry name" value="WYL_dom"/>
</dbReference>
<organism evidence="2 3">
    <name type="scientific">Pseudidiomarina maritima</name>
    <dbReference type="NCBI Taxonomy" id="519453"/>
    <lineage>
        <taxon>Bacteria</taxon>
        <taxon>Pseudomonadati</taxon>
        <taxon>Pseudomonadota</taxon>
        <taxon>Gammaproteobacteria</taxon>
        <taxon>Alteromonadales</taxon>
        <taxon>Idiomarinaceae</taxon>
        <taxon>Pseudidiomarina</taxon>
    </lineage>
</organism>
<evidence type="ECO:0000259" key="1">
    <source>
        <dbReference type="Pfam" id="PF13280"/>
    </source>
</evidence>
<keyword evidence="3" id="KW-1185">Reference proteome</keyword>
<proteinExistence type="predicted"/>
<keyword evidence="2" id="KW-0238">DNA-binding</keyword>
<accession>A0A317Q593</accession>
<dbReference type="RefSeq" id="WP_110076330.1">
    <property type="nucleotide sequence ID" value="NZ_QGTT01000012.1"/>
</dbReference>
<comment type="caution">
    <text evidence="2">The sequence shown here is derived from an EMBL/GenBank/DDBJ whole genome shotgun (WGS) entry which is preliminary data.</text>
</comment>
<dbReference type="InterPro" id="IPR051534">
    <property type="entry name" value="CBASS_pafABC_assoc_protein"/>
</dbReference>
<evidence type="ECO:0000313" key="3">
    <source>
        <dbReference type="Proteomes" id="UP000246964"/>
    </source>
</evidence>
<dbReference type="OrthoDB" id="8595817at2"/>